<feature type="modified residue" description="N6-acetyllysine" evidence="6">
    <location>
        <position position="605"/>
    </location>
</feature>
<dbReference type="Pfam" id="PF00501">
    <property type="entry name" value="AMP-binding"/>
    <property type="match status" value="1"/>
</dbReference>
<feature type="domain" description="AMP-binding enzyme C-terminal" evidence="8">
    <location>
        <begin position="527"/>
        <end position="605"/>
    </location>
</feature>
<dbReference type="InterPro" id="IPR042099">
    <property type="entry name" value="ANL_N_sf"/>
</dbReference>
<dbReference type="SUPFAM" id="SSF56801">
    <property type="entry name" value="Acetyl-CoA synthetase-like"/>
    <property type="match status" value="1"/>
</dbReference>
<evidence type="ECO:0000256" key="3">
    <source>
        <dbReference type="ARBA" id="ARBA00022741"/>
    </source>
</evidence>
<dbReference type="InterPro" id="IPR000873">
    <property type="entry name" value="AMP-dep_synth/lig_dom"/>
</dbReference>
<dbReference type="CDD" id="cd05966">
    <property type="entry name" value="ACS"/>
    <property type="match status" value="1"/>
</dbReference>
<keyword evidence="2 6" id="KW-0436">Ligase</keyword>
<dbReference type="PANTHER" id="PTHR24095:SF14">
    <property type="entry name" value="ACETYL-COENZYME A SYNTHETASE 1"/>
    <property type="match status" value="1"/>
</dbReference>
<comment type="catalytic activity">
    <reaction evidence="6">
        <text>acetate + ATP + CoA = acetyl-CoA + AMP + diphosphate</text>
        <dbReference type="Rhea" id="RHEA:23176"/>
        <dbReference type="ChEBI" id="CHEBI:30089"/>
        <dbReference type="ChEBI" id="CHEBI:30616"/>
        <dbReference type="ChEBI" id="CHEBI:33019"/>
        <dbReference type="ChEBI" id="CHEBI:57287"/>
        <dbReference type="ChEBI" id="CHEBI:57288"/>
        <dbReference type="ChEBI" id="CHEBI:456215"/>
        <dbReference type="EC" id="6.2.1.1"/>
    </reaction>
</comment>
<dbReference type="HAMAP" id="MF_01123">
    <property type="entry name" value="Ac_CoA_synth"/>
    <property type="match status" value="1"/>
</dbReference>
<feature type="binding site" evidence="6">
    <location>
        <position position="511"/>
    </location>
    <ligand>
        <name>ATP</name>
        <dbReference type="ChEBI" id="CHEBI:30616"/>
    </ligand>
</feature>
<dbReference type="NCBIfam" id="TIGR02188">
    <property type="entry name" value="Ac_CoA_lig_AcsA"/>
    <property type="match status" value="1"/>
</dbReference>
<evidence type="ECO:0000259" key="9">
    <source>
        <dbReference type="Pfam" id="PF16177"/>
    </source>
</evidence>
<feature type="binding site" evidence="6">
    <location>
        <begin position="383"/>
        <end position="385"/>
    </location>
    <ligand>
        <name>ATP</name>
        <dbReference type="ChEBI" id="CHEBI:30616"/>
    </ligand>
</feature>
<comment type="cofactor">
    <cofactor evidence="6">
        <name>Mg(2+)</name>
        <dbReference type="ChEBI" id="CHEBI:18420"/>
    </cofactor>
</comment>
<reference evidence="11" key="1">
    <citation type="journal article" date="2019" name="Int. J. Syst. Evol. Microbiol.">
        <title>The Global Catalogue of Microorganisms (GCM) 10K type strain sequencing project: providing services to taxonomists for standard genome sequencing and annotation.</title>
        <authorList>
            <consortium name="The Broad Institute Genomics Platform"/>
            <consortium name="The Broad Institute Genome Sequencing Center for Infectious Disease"/>
            <person name="Wu L."/>
            <person name="Ma J."/>
        </authorList>
    </citation>
    <scope>NUCLEOTIDE SEQUENCE [LARGE SCALE GENOMIC DNA]</scope>
    <source>
        <strain evidence="11">KCTC 52141</strain>
    </source>
</reference>
<feature type="binding site" evidence="6">
    <location>
        <begin position="407"/>
        <end position="412"/>
    </location>
    <ligand>
        <name>ATP</name>
        <dbReference type="ChEBI" id="CHEBI:30616"/>
    </ligand>
</feature>
<dbReference type="PROSITE" id="PS00455">
    <property type="entry name" value="AMP_BINDING"/>
    <property type="match status" value="1"/>
</dbReference>
<comment type="caution">
    <text evidence="10">The sequence shown here is derived from an EMBL/GenBank/DDBJ whole genome shotgun (WGS) entry which is preliminary data.</text>
</comment>
<accession>A0ABV7HT90</accession>
<dbReference type="InterPro" id="IPR011904">
    <property type="entry name" value="Ac_CoA_lig"/>
</dbReference>
<evidence type="ECO:0000256" key="4">
    <source>
        <dbReference type="ARBA" id="ARBA00022840"/>
    </source>
</evidence>
<dbReference type="NCBIfam" id="NF001208">
    <property type="entry name" value="PRK00174.1"/>
    <property type="match status" value="1"/>
</dbReference>
<evidence type="ECO:0000256" key="1">
    <source>
        <dbReference type="ARBA" id="ARBA00006432"/>
    </source>
</evidence>
<keyword evidence="3 6" id="KW-0547">Nucleotide-binding</keyword>
<feature type="binding site" evidence="6">
    <location>
        <position position="522"/>
    </location>
    <ligand>
        <name>ATP</name>
        <dbReference type="ChEBI" id="CHEBI:30616"/>
    </ligand>
</feature>
<dbReference type="RefSeq" id="WP_382416846.1">
    <property type="nucleotide sequence ID" value="NZ_AP031500.1"/>
</dbReference>
<dbReference type="InterPro" id="IPR032387">
    <property type="entry name" value="ACAS_N"/>
</dbReference>
<dbReference type="Pfam" id="PF16177">
    <property type="entry name" value="ACAS_N"/>
    <property type="match status" value="1"/>
</dbReference>
<dbReference type="PANTHER" id="PTHR24095">
    <property type="entry name" value="ACETYL-COENZYME A SYNTHETASE"/>
    <property type="match status" value="1"/>
</dbReference>
<dbReference type="Gene3D" id="3.30.300.30">
    <property type="match status" value="1"/>
</dbReference>
<feature type="binding site" evidence="6">
    <location>
        <position position="519"/>
    </location>
    <ligand>
        <name>CoA</name>
        <dbReference type="ChEBI" id="CHEBI:57287"/>
    </ligand>
</feature>
<dbReference type="InterPro" id="IPR025110">
    <property type="entry name" value="AMP-bd_C"/>
</dbReference>
<sequence>MTEQVYPVPAELKRDALIDKDRYQALYRQSVEDPDTFWAEQAEEFLTWQQKWHTVSKSDLNRGEVAWFLGGKLNVSVNCIDRHLAKRAEQTAIIWEGDDPADDQLISYQQLHTEVCRLANVLRERGVKKGDRVCLYMPMIPEACYAMLACTRIGAVHSVVFGGFSPDALKDRINDADCQVLITADEGLRGGKKVPLKANADKALANCPNVHTCLVVKRTGGDIDWNGKRDIWYRDAVEAAPEQCEPEWMDAEDPLFILYTSGSTGQPKGVLHTTGGYLLQAAMTHKYVFDYREGEVYWCTADVGWVTGHSYIVYGPLANGATSLMFEGVPTYPDASRCWQVVDKHGVNSFYTAPTAVRALMGAGDEFVTRTSRKSLRILGSVGEPINPEAWEWYYRVVGDERSPIMDTWWQTETGAHMMTPLPGAIDLKPGSCTVPFFGVQPVLLDAEGNEVEGAGEGSLAIKASWPSQLRTVYGDHQRCIDTYYSTYPGYYFTGDGARRDADGYYWITGRVDDVLNVSGHRMGTAEVESALVLHEQVAEAAVVGYPHDIKGQGIYAYVTLMEGAEPSDELKKALIQQCVQEIGAIAKPDIIQWAPGLPKTRSGKIMRRILRKIAANELDSLGDTSTLADPGVVDDLIGNRVNR</sequence>
<evidence type="ECO:0000256" key="6">
    <source>
        <dbReference type="HAMAP-Rule" id="MF_01123"/>
    </source>
</evidence>
<feature type="binding site" evidence="6">
    <location>
        <position position="538"/>
    </location>
    <ligand>
        <name>Mg(2+)</name>
        <dbReference type="ChEBI" id="CHEBI:18420"/>
    </ligand>
</feature>
<comment type="function">
    <text evidence="6">Catalyzes the conversion of acetate into acetyl-CoA (AcCoA), an essential intermediate at the junction of anabolic and catabolic pathways. AcsA undergoes a two-step reaction. In the first half reaction, AcsA combines acetate with ATP to form acetyl-adenylate (AcAMP) intermediate. In the second half reaction, it can then transfer the acetyl group from AcAMP to the sulfhydryl group of CoA, forming the product AcCoA.</text>
</comment>
<dbReference type="InterPro" id="IPR020845">
    <property type="entry name" value="AMP-binding_CS"/>
</dbReference>
<keyword evidence="11" id="KW-1185">Reference proteome</keyword>
<comment type="similarity">
    <text evidence="1 6">Belongs to the ATP-dependent AMP-binding enzyme family.</text>
</comment>
<feature type="binding site" evidence="6">
    <location>
        <position position="307"/>
    </location>
    <ligand>
        <name>CoA</name>
        <dbReference type="ChEBI" id="CHEBI:57287"/>
    </ligand>
</feature>
<protein>
    <recommendedName>
        <fullName evidence="6">Acetyl-coenzyme A synthetase</fullName>
        <shortName evidence="6">AcCoA synthetase</shortName>
        <shortName evidence="6">Acs</shortName>
        <ecNumber evidence="6">6.2.1.1</ecNumber>
    </recommendedName>
    <alternativeName>
        <fullName evidence="6">Acetate--CoA ligase</fullName>
    </alternativeName>
    <alternativeName>
        <fullName evidence="6">Acyl-activating enzyme</fullName>
    </alternativeName>
</protein>
<dbReference type="Gene3D" id="3.40.50.12780">
    <property type="entry name" value="N-terminal domain of ligase-like"/>
    <property type="match status" value="1"/>
</dbReference>
<name>A0ABV7HT90_9GAMM</name>
<keyword evidence="6" id="KW-0479">Metal-binding</keyword>
<comment type="caution">
    <text evidence="6">Lacks conserved residue(s) required for the propagation of feature annotation.</text>
</comment>
<evidence type="ECO:0000256" key="2">
    <source>
        <dbReference type="ARBA" id="ARBA00022598"/>
    </source>
</evidence>
<feature type="binding site" evidence="6">
    <location>
        <position position="535"/>
    </location>
    <ligand>
        <name>Mg(2+)</name>
        <dbReference type="ChEBI" id="CHEBI:18420"/>
    </ligand>
</feature>
<evidence type="ECO:0000313" key="11">
    <source>
        <dbReference type="Proteomes" id="UP001595548"/>
    </source>
</evidence>
<organism evidence="10 11">
    <name type="scientific">Gilvimarinus japonicus</name>
    <dbReference type="NCBI Taxonomy" id="1796469"/>
    <lineage>
        <taxon>Bacteria</taxon>
        <taxon>Pseudomonadati</taxon>
        <taxon>Pseudomonadota</taxon>
        <taxon>Gammaproteobacteria</taxon>
        <taxon>Cellvibrionales</taxon>
        <taxon>Cellvibrionaceae</taxon>
        <taxon>Gilvimarinus</taxon>
    </lineage>
</organism>
<dbReference type="Pfam" id="PF13193">
    <property type="entry name" value="AMP-binding_C"/>
    <property type="match status" value="1"/>
</dbReference>
<dbReference type="EMBL" id="JBHRTL010000007">
    <property type="protein sequence ID" value="MFC3155874.1"/>
    <property type="molecule type" value="Genomic_DNA"/>
</dbReference>
<evidence type="ECO:0000259" key="8">
    <source>
        <dbReference type="Pfam" id="PF13193"/>
    </source>
</evidence>
<feature type="binding site" evidence="6">
    <location>
        <position position="496"/>
    </location>
    <ligand>
        <name>ATP</name>
        <dbReference type="ChEBI" id="CHEBI:30616"/>
    </ligand>
</feature>
<evidence type="ECO:0000256" key="5">
    <source>
        <dbReference type="ARBA" id="ARBA00022990"/>
    </source>
</evidence>
<proteinExistence type="inferred from homology"/>
<evidence type="ECO:0000259" key="7">
    <source>
        <dbReference type="Pfam" id="PF00501"/>
    </source>
</evidence>
<dbReference type="GO" id="GO:0003987">
    <property type="term" value="F:acetate-CoA ligase activity"/>
    <property type="evidence" value="ECO:0007669"/>
    <property type="project" value="UniProtKB-EC"/>
</dbReference>
<feature type="domain" description="AMP-dependent synthetase/ligase" evidence="7">
    <location>
        <begin position="81"/>
        <end position="464"/>
    </location>
</feature>
<feature type="domain" description="Acetyl-coenzyme A synthetase N-terminal" evidence="9">
    <location>
        <begin position="23"/>
        <end position="79"/>
    </location>
</feature>
<feature type="binding site" evidence="6">
    <location>
        <position position="533"/>
    </location>
    <ligand>
        <name>Mg(2+)</name>
        <dbReference type="ChEBI" id="CHEBI:18420"/>
    </ligand>
</feature>
<keyword evidence="5 6" id="KW-0007">Acetylation</keyword>
<evidence type="ECO:0000313" key="10">
    <source>
        <dbReference type="EMBL" id="MFC3155874.1"/>
    </source>
</evidence>
<keyword evidence="4 6" id="KW-0067">ATP-binding</keyword>
<dbReference type="Proteomes" id="UP001595548">
    <property type="component" value="Unassembled WGS sequence"/>
</dbReference>
<feature type="binding site" evidence="6">
    <location>
        <begin position="189"/>
        <end position="192"/>
    </location>
    <ligand>
        <name>CoA</name>
        <dbReference type="ChEBI" id="CHEBI:57287"/>
    </ligand>
</feature>
<dbReference type="EC" id="6.2.1.1" evidence="6"/>
<gene>
    <name evidence="10" type="primary">acs</name>
    <name evidence="6" type="synonym">acsA</name>
    <name evidence="10" type="ORF">ACFOEB_11735</name>
</gene>
<dbReference type="InterPro" id="IPR045851">
    <property type="entry name" value="AMP-bd_C_sf"/>
</dbReference>
<keyword evidence="6" id="KW-0460">Magnesium</keyword>
<comment type="PTM">
    <text evidence="6">Acetylated. Deacetylation by the SIR2-homolog deacetylase activates the enzyme.</text>
</comment>